<gene>
    <name evidence="1" type="ORF">EVA69_04105</name>
</gene>
<evidence type="ECO:0000313" key="1">
    <source>
        <dbReference type="EMBL" id="RZO75526.1"/>
    </source>
</evidence>
<organism evidence="1 2">
    <name type="scientific">OM182 bacterium</name>
    <dbReference type="NCBI Taxonomy" id="2510334"/>
    <lineage>
        <taxon>Bacteria</taxon>
        <taxon>Pseudomonadati</taxon>
        <taxon>Pseudomonadota</taxon>
        <taxon>Gammaproteobacteria</taxon>
        <taxon>OMG group</taxon>
        <taxon>OM182 clade</taxon>
    </lineage>
</organism>
<comment type="caution">
    <text evidence="1">The sequence shown here is derived from an EMBL/GenBank/DDBJ whole genome shotgun (WGS) entry which is preliminary data.</text>
</comment>
<evidence type="ECO:0000313" key="2">
    <source>
        <dbReference type="Proteomes" id="UP000320404"/>
    </source>
</evidence>
<proteinExistence type="predicted"/>
<reference evidence="1 2" key="1">
    <citation type="submission" date="2019-02" db="EMBL/GenBank/DDBJ databases">
        <title>Prokaryotic population dynamics and viral predation in marine succession experiment using metagenomics: the confinement effect.</title>
        <authorList>
            <person name="Haro-Moreno J.M."/>
            <person name="Rodriguez-Valera F."/>
            <person name="Lopez-Perez M."/>
        </authorList>
    </citation>
    <scope>NUCLEOTIDE SEQUENCE [LARGE SCALE GENOMIC DNA]</scope>
    <source>
        <strain evidence="1">MED-G158</strain>
    </source>
</reference>
<accession>A0A520RZ87</accession>
<dbReference type="EMBL" id="SHAH01000053">
    <property type="protein sequence ID" value="RZO75526.1"/>
    <property type="molecule type" value="Genomic_DNA"/>
</dbReference>
<name>A0A520RZ87_9GAMM</name>
<dbReference type="AlphaFoldDB" id="A0A520RZ87"/>
<protein>
    <submittedName>
        <fullName evidence="1">Uncharacterized protein</fullName>
    </submittedName>
</protein>
<dbReference type="Proteomes" id="UP000320404">
    <property type="component" value="Unassembled WGS sequence"/>
</dbReference>
<sequence>MLEAFGEASAVFSVPLEVWIVFSKLFEQHKLLKLEKVFLDAINIVTKHRDEKFVDKPYTTSSGFRTSIGTKDKPSAWQLKRHTLIAGRGAQKAQLVEAAADELIAELVSAFQ</sequence>